<dbReference type="InterPro" id="IPR011989">
    <property type="entry name" value="ARM-like"/>
</dbReference>
<evidence type="ECO:0000256" key="10">
    <source>
        <dbReference type="SAM" id="MobiDB-lite"/>
    </source>
</evidence>
<dbReference type="GO" id="GO:0000774">
    <property type="term" value="F:adenyl-nucleotide exchange factor activity"/>
    <property type="evidence" value="ECO:0007669"/>
    <property type="project" value="TreeGrafter"/>
</dbReference>
<keyword evidence="9" id="KW-0325">Glycoprotein</keyword>
<evidence type="ECO:0000256" key="3">
    <source>
        <dbReference type="ARBA" id="ARBA00015352"/>
    </source>
</evidence>
<evidence type="ECO:0000256" key="1">
    <source>
        <dbReference type="ARBA" id="ARBA00004319"/>
    </source>
</evidence>
<dbReference type="GO" id="GO:0015031">
    <property type="term" value="P:protein transport"/>
    <property type="evidence" value="ECO:0007669"/>
    <property type="project" value="UniProtKB-KW"/>
</dbReference>
<name>A0A8E0RTE7_9TREM</name>
<dbReference type="SUPFAM" id="SSF48371">
    <property type="entry name" value="ARM repeat"/>
    <property type="match status" value="1"/>
</dbReference>
<keyword evidence="5" id="KW-0732">Signal</keyword>
<keyword evidence="7" id="KW-0653">Protein transport</keyword>
<dbReference type="PANTHER" id="PTHR19316">
    <property type="entry name" value="PROTEIN FOLDING REGULATOR"/>
    <property type="match status" value="1"/>
</dbReference>
<evidence type="ECO:0000256" key="4">
    <source>
        <dbReference type="ARBA" id="ARBA00022448"/>
    </source>
</evidence>
<keyword evidence="12" id="KW-1185">Reference proteome</keyword>
<protein>
    <recommendedName>
        <fullName evidence="3">Nucleotide exchange factor SIL1</fullName>
    </recommendedName>
</protein>
<dbReference type="OrthoDB" id="448649at2759"/>
<comment type="similarity">
    <text evidence="2">Belongs to the SIL1 family.</text>
</comment>
<comment type="caution">
    <text evidence="11">The sequence shown here is derived from an EMBL/GenBank/DDBJ whole genome shotgun (WGS) entry which is preliminary data.</text>
</comment>
<dbReference type="InterPro" id="IPR050693">
    <property type="entry name" value="Hsp70_NEF-Inhibitors"/>
</dbReference>
<dbReference type="EMBL" id="LUCM01009014">
    <property type="protein sequence ID" value="KAA0187601.1"/>
    <property type="molecule type" value="Genomic_DNA"/>
</dbReference>
<accession>A0A8E0RTE7</accession>
<dbReference type="AlphaFoldDB" id="A0A8E0RTE7"/>
<keyword evidence="6" id="KW-0256">Endoplasmic reticulum</keyword>
<feature type="compositionally biased region" description="Polar residues" evidence="10">
    <location>
        <begin position="339"/>
        <end position="356"/>
    </location>
</feature>
<reference evidence="11" key="1">
    <citation type="submission" date="2019-05" db="EMBL/GenBank/DDBJ databases">
        <title>Annotation for the trematode Fasciolopsis buski.</title>
        <authorList>
            <person name="Choi Y.-J."/>
        </authorList>
    </citation>
    <scope>NUCLEOTIDE SEQUENCE</scope>
    <source>
        <strain evidence="11">HT</strain>
        <tissue evidence="11">Whole worm</tissue>
    </source>
</reference>
<dbReference type="Gene3D" id="1.25.10.10">
    <property type="entry name" value="Leucine-rich Repeat Variant"/>
    <property type="match status" value="1"/>
</dbReference>
<evidence type="ECO:0000313" key="12">
    <source>
        <dbReference type="Proteomes" id="UP000728185"/>
    </source>
</evidence>
<sequence length="403" mass="45692">MNRVLSGSPRAELRRYAADVKSRFRSYEELKTDFEAINAQFKTDHELISEILVELKKKDIDESRMLVLLEDLDYLLHQVDNGRKFAEDGGLNFLSTLLRNSQPKIKQAVLSTISAVVQGNTLAKMVALQNGTLDTIHSLLDEAAEQNMTNADTLKLIQRGVGTLGALLRDFPVAQRYFFGNQTGLSHLSPPGLILLSRLFNLLQTPHQTELSVDSRVRILTLLSDIARERSSAKERSLDPNDTVGQRLWALYSSYPFESDLISTGWCSRLRRSLLTDMHFSTDTTLAQVNHDRREKLLQSLLYLHPMCERVLFAQNTTDERSVMLDLMRMEEEYTNMLSNPVSSSSFSGEPRSASSDAPVISEDEEEEELDALAKDLRHLITVLLELRRNASQYDTRRDAAEL</sequence>
<organism evidence="11 12">
    <name type="scientific">Fasciolopsis buskii</name>
    <dbReference type="NCBI Taxonomy" id="27845"/>
    <lineage>
        <taxon>Eukaryota</taxon>
        <taxon>Metazoa</taxon>
        <taxon>Spiralia</taxon>
        <taxon>Lophotrochozoa</taxon>
        <taxon>Platyhelminthes</taxon>
        <taxon>Trematoda</taxon>
        <taxon>Digenea</taxon>
        <taxon>Plagiorchiida</taxon>
        <taxon>Echinostomata</taxon>
        <taxon>Echinostomatoidea</taxon>
        <taxon>Fasciolidae</taxon>
        <taxon>Fasciolopsis</taxon>
    </lineage>
</organism>
<dbReference type="InterPro" id="IPR016024">
    <property type="entry name" value="ARM-type_fold"/>
</dbReference>
<dbReference type="PANTHER" id="PTHR19316:SF35">
    <property type="entry name" value="NUCLEOTIDE EXCHANGE FACTOR SIL1"/>
    <property type="match status" value="1"/>
</dbReference>
<keyword evidence="8" id="KW-0811">Translocation</keyword>
<evidence type="ECO:0000313" key="11">
    <source>
        <dbReference type="EMBL" id="KAA0187601.1"/>
    </source>
</evidence>
<evidence type="ECO:0000256" key="5">
    <source>
        <dbReference type="ARBA" id="ARBA00022729"/>
    </source>
</evidence>
<evidence type="ECO:0000256" key="7">
    <source>
        <dbReference type="ARBA" id="ARBA00022927"/>
    </source>
</evidence>
<gene>
    <name evidence="11" type="ORF">FBUS_06365</name>
</gene>
<dbReference type="GO" id="GO:0005788">
    <property type="term" value="C:endoplasmic reticulum lumen"/>
    <property type="evidence" value="ECO:0007669"/>
    <property type="project" value="UniProtKB-SubCell"/>
</dbReference>
<proteinExistence type="inferred from homology"/>
<evidence type="ECO:0000256" key="6">
    <source>
        <dbReference type="ARBA" id="ARBA00022824"/>
    </source>
</evidence>
<dbReference type="Proteomes" id="UP000728185">
    <property type="component" value="Unassembled WGS sequence"/>
</dbReference>
<evidence type="ECO:0000256" key="8">
    <source>
        <dbReference type="ARBA" id="ARBA00023010"/>
    </source>
</evidence>
<keyword evidence="4" id="KW-0813">Transport</keyword>
<comment type="subcellular location">
    <subcellularLocation>
        <location evidence="1">Endoplasmic reticulum lumen</location>
    </subcellularLocation>
</comment>
<evidence type="ECO:0000256" key="2">
    <source>
        <dbReference type="ARBA" id="ARBA00010588"/>
    </source>
</evidence>
<evidence type="ECO:0000256" key="9">
    <source>
        <dbReference type="ARBA" id="ARBA00023180"/>
    </source>
</evidence>
<feature type="region of interest" description="Disordered" evidence="10">
    <location>
        <begin position="339"/>
        <end position="368"/>
    </location>
</feature>